<dbReference type="AlphaFoldDB" id="A0A147F682"/>
<evidence type="ECO:0000313" key="9">
    <source>
        <dbReference type="Proteomes" id="UP000072189"/>
    </source>
</evidence>
<dbReference type="InterPro" id="IPR036388">
    <property type="entry name" value="WH-like_DNA-bd_sf"/>
</dbReference>
<dbReference type="InterPro" id="IPR000792">
    <property type="entry name" value="Tscrpt_reg_LuxR_C"/>
</dbReference>
<dbReference type="GO" id="GO:0006355">
    <property type="term" value="P:regulation of DNA-templated transcription"/>
    <property type="evidence" value="ECO:0007669"/>
    <property type="project" value="InterPro"/>
</dbReference>
<dbReference type="GO" id="GO:1901135">
    <property type="term" value="P:carbohydrate derivative metabolic process"/>
    <property type="evidence" value="ECO:0007669"/>
    <property type="project" value="InterPro"/>
</dbReference>
<dbReference type="PROSITE" id="PS50110">
    <property type="entry name" value="RESPONSE_REGULATORY"/>
    <property type="match status" value="1"/>
</dbReference>
<comment type="caution">
    <text evidence="8">The sequence shown here is derived from an EMBL/GenBank/DDBJ whole genome shotgun (WGS) entry which is preliminary data.</text>
</comment>
<dbReference type="PRINTS" id="PR00038">
    <property type="entry name" value="HTHLUXR"/>
</dbReference>
<evidence type="ECO:0000256" key="4">
    <source>
        <dbReference type="PROSITE-ProRule" id="PRU00169"/>
    </source>
</evidence>
<keyword evidence="3" id="KW-0804">Transcription</keyword>
<dbReference type="Proteomes" id="UP000072189">
    <property type="component" value="Unassembled WGS sequence"/>
</dbReference>
<accession>A0A147F682</accession>
<sequence>MAMGAGTDARVAIVDDHELVALAVRNLLADAEGLTFARHAGTVKALTSRALDADLVLLDLSLRDGSTPDENVASLRRWGAHVLVLTSGEDPFLVRAASRADVAGIVRKSAPPAALLEAIAAAVAGEHVATTEWASAVDADPLLQGAPLTEREREVLGLYASGLGAREVAAQLFISENTVNDHLRRIRAVYQLLGRPAASKVELYQRGIEDGFVPGPRRV</sequence>
<feature type="domain" description="Response regulatory" evidence="6">
    <location>
        <begin position="10"/>
        <end position="123"/>
    </location>
</feature>
<dbReference type="InterPro" id="IPR011006">
    <property type="entry name" value="CheY-like_superfamily"/>
</dbReference>
<evidence type="ECO:0000256" key="3">
    <source>
        <dbReference type="ARBA" id="ARBA00023163"/>
    </source>
</evidence>
<dbReference type="PROSITE" id="PS51464">
    <property type="entry name" value="SIS"/>
    <property type="match status" value="1"/>
</dbReference>
<dbReference type="GO" id="GO:0097367">
    <property type="term" value="F:carbohydrate derivative binding"/>
    <property type="evidence" value="ECO:0007669"/>
    <property type="project" value="InterPro"/>
</dbReference>
<name>A0A147F682_MICTE</name>
<protein>
    <submittedName>
        <fullName evidence="8">Two-component system response regulator</fullName>
    </submittedName>
</protein>
<dbReference type="Gene3D" id="3.40.50.2300">
    <property type="match status" value="1"/>
</dbReference>
<evidence type="ECO:0000259" key="5">
    <source>
        <dbReference type="PROSITE" id="PS50043"/>
    </source>
</evidence>
<dbReference type="Gene3D" id="1.10.10.10">
    <property type="entry name" value="Winged helix-like DNA-binding domain superfamily/Winged helix DNA-binding domain"/>
    <property type="match status" value="1"/>
</dbReference>
<dbReference type="PATRIC" id="fig|2033.4.peg.3826"/>
<dbReference type="SUPFAM" id="SSF46894">
    <property type="entry name" value="C-terminal effector domain of the bipartite response regulators"/>
    <property type="match status" value="1"/>
</dbReference>
<evidence type="ECO:0000259" key="7">
    <source>
        <dbReference type="PROSITE" id="PS51464"/>
    </source>
</evidence>
<gene>
    <name evidence="8" type="ORF">RSA3_12000</name>
</gene>
<feature type="domain" description="SIS" evidence="7">
    <location>
        <begin position="1"/>
        <end position="132"/>
    </location>
</feature>
<keyword evidence="2" id="KW-0238">DNA-binding</keyword>
<keyword evidence="1" id="KW-0805">Transcription regulation</keyword>
<organism evidence="8 9">
    <name type="scientific">Microbacterium testaceum</name>
    <name type="common">Aureobacterium testaceum</name>
    <name type="synonym">Brevibacterium testaceum</name>
    <dbReference type="NCBI Taxonomy" id="2033"/>
    <lineage>
        <taxon>Bacteria</taxon>
        <taxon>Bacillati</taxon>
        <taxon>Actinomycetota</taxon>
        <taxon>Actinomycetes</taxon>
        <taxon>Micrococcales</taxon>
        <taxon>Microbacteriaceae</taxon>
        <taxon>Microbacterium</taxon>
    </lineage>
</organism>
<dbReference type="CDD" id="cd06170">
    <property type="entry name" value="LuxR_C_like"/>
    <property type="match status" value="1"/>
</dbReference>
<dbReference type="Pfam" id="PF00072">
    <property type="entry name" value="Response_reg"/>
    <property type="match status" value="1"/>
</dbReference>
<keyword evidence="4" id="KW-0597">Phosphoprotein</keyword>
<dbReference type="InterPro" id="IPR001347">
    <property type="entry name" value="SIS_dom"/>
</dbReference>
<dbReference type="InterPro" id="IPR016032">
    <property type="entry name" value="Sig_transdc_resp-reg_C-effctor"/>
</dbReference>
<dbReference type="PANTHER" id="PTHR43214">
    <property type="entry name" value="TWO-COMPONENT RESPONSE REGULATOR"/>
    <property type="match status" value="1"/>
</dbReference>
<feature type="modified residue" description="4-aspartylphosphate" evidence="4">
    <location>
        <position position="59"/>
    </location>
</feature>
<dbReference type="SMART" id="SM00421">
    <property type="entry name" value="HTH_LUXR"/>
    <property type="match status" value="1"/>
</dbReference>
<dbReference type="SMART" id="SM00448">
    <property type="entry name" value="REC"/>
    <property type="match status" value="1"/>
</dbReference>
<dbReference type="PANTHER" id="PTHR43214:SF41">
    <property type="entry name" value="NITRATE_NITRITE RESPONSE REGULATOR PROTEIN NARP"/>
    <property type="match status" value="1"/>
</dbReference>
<dbReference type="PROSITE" id="PS50043">
    <property type="entry name" value="HTH_LUXR_2"/>
    <property type="match status" value="1"/>
</dbReference>
<dbReference type="EMBL" id="LDRV01000079">
    <property type="protein sequence ID" value="KTS10069.1"/>
    <property type="molecule type" value="Genomic_DNA"/>
</dbReference>
<dbReference type="GO" id="GO:0000160">
    <property type="term" value="P:phosphorelay signal transduction system"/>
    <property type="evidence" value="ECO:0007669"/>
    <property type="project" value="InterPro"/>
</dbReference>
<evidence type="ECO:0000259" key="6">
    <source>
        <dbReference type="PROSITE" id="PS50110"/>
    </source>
</evidence>
<evidence type="ECO:0000313" key="8">
    <source>
        <dbReference type="EMBL" id="KTS10069.1"/>
    </source>
</evidence>
<evidence type="ECO:0000256" key="1">
    <source>
        <dbReference type="ARBA" id="ARBA00023015"/>
    </source>
</evidence>
<dbReference type="InterPro" id="IPR001789">
    <property type="entry name" value="Sig_transdc_resp-reg_receiver"/>
</dbReference>
<dbReference type="InterPro" id="IPR039420">
    <property type="entry name" value="WalR-like"/>
</dbReference>
<dbReference type="Pfam" id="PF00196">
    <property type="entry name" value="GerE"/>
    <property type="match status" value="1"/>
</dbReference>
<proteinExistence type="predicted"/>
<evidence type="ECO:0000256" key="2">
    <source>
        <dbReference type="ARBA" id="ARBA00023125"/>
    </source>
</evidence>
<reference evidence="8 9" key="1">
    <citation type="journal article" date="2016" name="Front. Microbiol.">
        <title>Genomic Resource of Rice Seed Associated Bacteria.</title>
        <authorList>
            <person name="Midha S."/>
            <person name="Bansal K."/>
            <person name="Sharma S."/>
            <person name="Kumar N."/>
            <person name="Patil P.P."/>
            <person name="Chaudhry V."/>
            <person name="Patil P.B."/>
        </authorList>
    </citation>
    <scope>NUCLEOTIDE SEQUENCE [LARGE SCALE GENOMIC DNA]</scope>
    <source>
        <strain evidence="8 9">RSA3</strain>
    </source>
</reference>
<feature type="domain" description="HTH luxR-type" evidence="5">
    <location>
        <begin position="141"/>
        <end position="211"/>
    </location>
</feature>
<dbReference type="GO" id="GO:0003677">
    <property type="term" value="F:DNA binding"/>
    <property type="evidence" value="ECO:0007669"/>
    <property type="project" value="UniProtKB-KW"/>
</dbReference>
<dbReference type="SUPFAM" id="SSF52172">
    <property type="entry name" value="CheY-like"/>
    <property type="match status" value="1"/>
</dbReference>